<dbReference type="PROSITE" id="PS50297">
    <property type="entry name" value="ANK_REP_REGION"/>
    <property type="match status" value="3"/>
</dbReference>
<dbReference type="InterPro" id="IPR050889">
    <property type="entry name" value="Dendritic_Spine_Reg/Scaffold"/>
</dbReference>
<keyword evidence="2 3" id="KW-0040">ANK repeat</keyword>
<dbReference type="EMBL" id="CAMXCT030001136">
    <property type="protein sequence ID" value="CAL4774431.1"/>
    <property type="molecule type" value="Genomic_DNA"/>
</dbReference>
<dbReference type="Pfam" id="PF00023">
    <property type="entry name" value="Ank"/>
    <property type="match status" value="1"/>
</dbReference>
<evidence type="ECO:0000256" key="2">
    <source>
        <dbReference type="ARBA" id="ARBA00023043"/>
    </source>
</evidence>
<dbReference type="Pfam" id="PF12796">
    <property type="entry name" value="Ank_2"/>
    <property type="match status" value="2"/>
</dbReference>
<reference evidence="4" key="1">
    <citation type="submission" date="2022-10" db="EMBL/GenBank/DDBJ databases">
        <authorList>
            <person name="Chen Y."/>
            <person name="Dougan E. K."/>
            <person name="Chan C."/>
            <person name="Rhodes N."/>
            <person name="Thang M."/>
        </authorList>
    </citation>
    <scope>NUCLEOTIDE SEQUENCE</scope>
</reference>
<dbReference type="InterPro" id="IPR002110">
    <property type="entry name" value="Ankyrin_rpt"/>
</dbReference>
<evidence type="ECO:0000313" key="4">
    <source>
        <dbReference type="EMBL" id="CAI3987119.1"/>
    </source>
</evidence>
<dbReference type="Gene3D" id="1.25.40.20">
    <property type="entry name" value="Ankyrin repeat-containing domain"/>
    <property type="match status" value="1"/>
</dbReference>
<evidence type="ECO:0000256" key="1">
    <source>
        <dbReference type="ARBA" id="ARBA00022737"/>
    </source>
</evidence>
<dbReference type="InterPro" id="IPR036770">
    <property type="entry name" value="Ankyrin_rpt-contain_sf"/>
</dbReference>
<feature type="repeat" description="ANK" evidence="3">
    <location>
        <begin position="455"/>
        <end position="487"/>
    </location>
</feature>
<evidence type="ECO:0000313" key="6">
    <source>
        <dbReference type="Proteomes" id="UP001152797"/>
    </source>
</evidence>
<dbReference type="PANTHER" id="PTHR24166:SF48">
    <property type="entry name" value="PROTEIN VAPYRIN"/>
    <property type="match status" value="1"/>
</dbReference>
<evidence type="ECO:0000256" key="3">
    <source>
        <dbReference type="PROSITE-ProRule" id="PRU00023"/>
    </source>
</evidence>
<dbReference type="EMBL" id="CAMXCT020001136">
    <property type="protein sequence ID" value="CAL1140494.1"/>
    <property type="molecule type" value="Genomic_DNA"/>
</dbReference>
<comment type="caution">
    <text evidence="4">The sequence shown here is derived from an EMBL/GenBank/DDBJ whole genome shotgun (WGS) entry which is preliminary data.</text>
</comment>
<dbReference type="SMART" id="SM00248">
    <property type="entry name" value="ANK"/>
    <property type="match status" value="9"/>
</dbReference>
<feature type="repeat" description="ANK" evidence="3">
    <location>
        <begin position="380"/>
        <end position="412"/>
    </location>
</feature>
<dbReference type="OrthoDB" id="76098at2759"/>
<reference evidence="5 6" key="2">
    <citation type="submission" date="2024-05" db="EMBL/GenBank/DDBJ databases">
        <authorList>
            <person name="Chen Y."/>
            <person name="Shah S."/>
            <person name="Dougan E. K."/>
            <person name="Thang M."/>
            <person name="Chan C."/>
        </authorList>
    </citation>
    <scope>NUCLEOTIDE SEQUENCE [LARGE SCALE GENOMIC DNA]</scope>
</reference>
<dbReference type="EMBL" id="CAMXCT010001136">
    <property type="protein sequence ID" value="CAI3987119.1"/>
    <property type="molecule type" value="Genomic_DNA"/>
</dbReference>
<gene>
    <name evidence="4" type="ORF">C1SCF055_LOCUS14418</name>
</gene>
<keyword evidence="6" id="KW-1185">Reference proteome</keyword>
<feature type="repeat" description="ANK" evidence="3">
    <location>
        <begin position="314"/>
        <end position="346"/>
    </location>
</feature>
<keyword evidence="1" id="KW-0677">Repeat</keyword>
<name>A0A9P1C8S9_9DINO</name>
<dbReference type="InterPro" id="IPR018616">
    <property type="entry name" value="GUCD1"/>
</dbReference>
<protein>
    <submittedName>
        <fullName evidence="4">Uncharacterized protein</fullName>
    </submittedName>
</protein>
<feature type="repeat" description="ANK" evidence="3">
    <location>
        <begin position="488"/>
        <end position="520"/>
    </location>
</feature>
<evidence type="ECO:0000313" key="5">
    <source>
        <dbReference type="EMBL" id="CAL4774431.1"/>
    </source>
</evidence>
<feature type="repeat" description="ANK" evidence="3">
    <location>
        <begin position="347"/>
        <end position="379"/>
    </location>
</feature>
<dbReference type="Proteomes" id="UP001152797">
    <property type="component" value="Unassembled WGS sequence"/>
</dbReference>
<proteinExistence type="predicted"/>
<dbReference type="SUPFAM" id="SSF48403">
    <property type="entry name" value="Ankyrin repeat"/>
    <property type="match status" value="1"/>
</dbReference>
<accession>A0A9P1C8S9</accession>
<sequence>MVTMVQGGEMDCGPTCVRILTKAISGTDLGKALCDEASELLPGRCVETRQLALALGRLLSPEHTRISFCFLFTEAWGFDFYQRFKAELQEDRRESMLRFYQEAAKLDLSAESRSVSLEEIRSFFAPQADYEFPEFSCRAAIVLLDWSVVASFLTESGKGVKLENIELSSNYFGHFCVLINIKGDEAFLIDPSSEDGSEKFRSHPVKGGRLRRLPLKVFEAARRSPGTDEDVVMVSWLPEPKISYLREKPSWQLPDALLSACYQGKSRMVLDLLKSAASEVRKLRTTPLIVASWRGHADVAGVLLERRANPNEAEPTTALWFAAEGGHMEVLRLLLHYRGSVNITDSAGRSPLWAASKHGHLLVAKQLLLEGSNVEIDGSVEGTALSVAAERGHKELVRLLLEWRAAVDMVNGQGATPLLIAAEAGHSEVLLAFLRGGEETSSNGSMSLLAARNRKEATALHLAAERGHLTAAELLLTWRAEVDAGNLHDASPLMLAAEGGFEDVVDLLIRHGAAVDKRNKEGSTALTLARHYRHRKVASLLEATLATEQKVAALSGLHFSTNAVNPTDAKFRSKITYFESFRSHLQGLSVVIASDQQGIMQSTEAKYGCSGFCKALEPRSHFLFTGNFRNS</sequence>
<dbReference type="PRINTS" id="PR01415">
    <property type="entry name" value="ANKYRIN"/>
</dbReference>
<dbReference type="PROSITE" id="PS50088">
    <property type="entry name" value="ANK_REPEAT"/>
    <property type="match status" value="6"/>
</dbReference>
<feature type="repeat" description="ANK" evidence="3">
    <location>
        <begin position="413"/>
        <end position="445"/>
    </location>
</feature>
<dbReference type="Pfam" id="PF09778">
    <property type="entry name" value="Guanylate_cyc_2"/>
    <property type="match status" value="1"/>
</dbReference>
<organism evidence="4">
    <name type="scientific">Cladocopium goreaui</name>
    <dbReference type="NCBI Taxonomy" id="2562237"/>
    <lineage>
        <taxon>Eukaryota</taxon>
        <taxon>Sar</taxon>
        <taxon>Alveolata</taxon>
        <taxon>Dinophyceae</taxon>
        <taxon>Suessiales</taxon>
        <taxon>Symbiodiniaceae</taxon>
        <taxon>Cladocopium</taxon>
    </lineage>
</organism>
<dbReference type="PANTHER" id="PTHR24166">
    <property type="entry name" value="ROLLING PEBBLES, ISOFORM B"/>
    <property type="match status" value="1"/>
</dbReference>
<dbReference type="AlphaFoldDB" id="A0A9P1C8S9"/>